<dbReference type="InterPro" id="IPR001638">
    <property type="entry name" value="Solute-binding_3/MltF_N"/>
</dbReference>
<feature type="compositionally biased region" description="Low complexity" evidence="2">
    <location>
        <begin position="24"/>
        <end position="50"/>
    </location>
</feature>
<dbReference type="Pfam" id="PF00497">
    <property type="entry name" value="SBP_bac_3"/>
    <property type="match status" value="1"/>
</dbReference>
<gene>
    <name evidence="5" type="ORF">C12CBH8_15660</name>
</gene>
<evidence type="ECO:0000313" key="6">
    <source>
        <dbReference type="Proteomes" id="UP000593890"/>
    </source>
</evidence>
<feature type="region of interest" description="Disordered" evidence="2">
    <location>
        <begin position="24"/>
        <end position="53"/>
    </location>
</feature>
<keyword evidence="1 3" id="KW-0732">Signal</keyword>
<organism evidence="5 6">
    <name type="scientific">Solibaculum mannosilyticum</name>
    <dbReference type="NCBI Taxonomy" id="2780922"/>
    <lineage>
        <taxon>Bacteria</taxon>
        <taxon>Bacillati</taxon>
        <taxon>Bacillota</taxon>
        <taxon>Clostridia</taxon>
        <taxon>Eubacteriales</taxon>
        <taxon>Oscillospiraceae</taxon>
        <taxon>Solibaculum</taxon>
    </lineage>
</organism>
<dbReference type="PROSITE" id="PS51257">
    <property type="entry name" value="PROKAR_LIPOPROTEIN"/>
    <property type="match status" value="1"/>
</dbReference>
<dbReference type="EMBL" id="AP023321">
    <property type="protein sequence ID" value="BCI60927.1"/>
    <property type="molecule type" value="Genomic_DNA"/>
</dbReference>
<feature type="chain" id="PRO_5039327027" evidence="3">
    <location>
        <begin position="22"/>
        <end position="287"/>
    </location>
</feature>
<sequence>MKKVSKLFAFLLAGVMTLSLASCGSDDSSSGAASKASQAAAGSSAAASDSENPEVARIQKAGVLKVSTEAGFEPFEYVDGDKVVGIDMDIAQYMADKWGVELEVKDMNFDTALAEVATGNSDMALAGVSKTEERDQNMDFSDPYFSSNQVIVVKADNNDITGKADLEDKTIGVQSGTTGDILAVETVGDTDKIKRYDKYAVALQDMKNGQIDCVIMDSYPAQKALAQNEGEIKILDEAMGADEYCVAVSEGNADLQKAVNEVLKEMKDSGKLEEIFNNYKSSLEGDE</sequence>
<protein>
    <submittedName>
        <fullName evidence="5">Amino acid ABC transporter substrate-binding protein</fullName>
    </submittedName>
</protein>
<reference evidence="6" key="1">
    <citation type="submission" date="2020-07" db="EMBL/GenBank/DDBJ databases">
        <title>Complete genome sequencing of Clostridia bacterium strain 12CBH8.</title>
        <authorList>
            <person name="Sakamoto M."/>
            <person name="Murakami T."/>
            <person name="Mori H."/>
        </authorList>
    </citation>
    <scope>NUCLEOTIDE SEQUENCE [LARGE SCALE GENOMIC DNA]</scope>
    <source>
        <strain evidence="6">12CBH8</strain>
    </source>
</reference>
<evidence type="ECO:0000256" key="3">
    <source>
        <dbReference type="SAM" id="SignalP"/>
    </source>
</evidence>
<dbReference type="AlphaFoldDB" id="A0A7I8D273"/>
<feature type="signal peptide" evidence="3">
    <location>
        <begin position="1"/>
        <end position="21"/>
    </location>
</feature>
<dbReference type="SMART" id="SM00062">
    <property type="entry name" value="PBPb"/>
    <property type="match status" value="1"/>
</dbReference>
<evidence type="ECO:0000256" key="1">
    <source>
        <dbReference type="ARBA" id="ARBA00022729"/>
    </source>
</evidence>
<evidence type="ECO:0000259" key="4">
    <source>
        <dbReference type="SMART" id="SM00062"/>
    </source>
</evidence>
<keyword evidence="6" id="KW-1185">Reference proteome</keyword>
<name>A0A7I8D273_9FIRM</name>
<dbReference type="Gene3D" id="3.40.190.10">
    <property type="entry name" value="Periplasmic binding protein-like II"/>
    <property type="match status" value="2"/>
</dbReference>
<dbReference type="RefSeq" id="WP_215532962.1">
    <property type="nucleotide sequence ID" value="NZ_AP023321.1"/>
</dbReference>
<evidence type="ECO:0000256" key="2">
    <source>
        <dbReference type="SAM" id="MobiDB-lite"/>
    </source>
</evidence>
<dbReference type="PANTHER" id="PTHR35936:SF17">
    <property type="entry name" value="ARGININE-BINDING EXTRACELLULAR PROTEIN ARTP"/>
    <property type="match status" value="1"/>
</dbReference>
<feature type="domain" description="Solute-binding protein family 3/N-terminal" evidence="4">
    <location>
        <begin position="63"/>
        <end position="283"/>
    </location>
</feature>
<accession>A0A7I8D273</accession>
<proteinExistence type="predicted"/>
<dbReference type="SUPFAM" id="SSF53850">
    <property type="entry name" value="Periplasmic binding protein-like II"/>
    <property type="match status" value="1"/>
</dbReference>
<evidence type="ECO:0000313" key="5">
    <source>
        <dbReference type="EMBL" id="BCI60927.1"/>
    </source>
</evidence>
<dbReference type="KEGG" id="sman:C12CBH8_15660"/>
<dbReference type="Proteomes" id="UP000593890">
    <property type="component" value="Chromosome"/>
</dbReference>
<dbReference type="PANTHER" id="PTHR35936">
    <property type="entry name" value="MEMBRANE-BOUND LYTIC MUREIN TRANSGLYCOSYLASE F"/>
    <property type="match status" value="1"/>
</dbReference>